<comment type="caution">
    <text evidence="1">The sequence shown here is derived from an EMBL/GenBank/DDBJ whole genome shotgun (WGS) entry which is preliminary data.</text>
</comment>
<accession>A0A8I0MZL2</accession>
<name>A0A8I0MZL2_9GAMM</name>
<reference evidence="1 2" key="1">
    <citation type="submission" date="2015-06" db="EMBL/GenBank/DDBJ databases">
        <title>Genome sequence of Pseudoalteromonas peptidolytica.</title>
        <authorList>
            <person name="Xie B.-B."/>
            <person name="Rong J.-C."/>
            <person name="Qin Q.-L."/>
            <person name="Zhang Y.-Z."/>
        </authorList>
    </citation>
    <scope>NUCLEOTIDE SEQUENCE [LARGE SCALE GENOMIC DNA]</scope>
    <source>
        <strain evidence="1 2">F12-50-A1</strain>
    </source>
</reference>
<dbReference type="AlphaFoldDB" id="A0A8I0MZL2"/>
<dbReference type="RefSeq" id="WP_147388880.1">
    <property type="nucleotide sequence ID" value="NZ_AQHF01000028.1"/>
</dbReference>
<organism evidence="1 2">
    <name type="scientific">Pseudoalteromonas peptidolytica F12-50-A1</name>
    <dbReference type="NCBI Taxonomy" id="1315280"/>
    <lineage>
        <taxon>Bacteria</taxon>
        <taxon>Pseudomonadati</taxon>
        <taxon>Pseudomonadota</taxon>
        <taxon>Gammaproteobacteria</taxon>
        <taxon>Alteromonadales</taxon>
        <taxon>Pseudoalteromonadaceae</taxon>
        <taxon>Pseudoalteromonas</taxon>
    </lineage>
</organism>
<evidence type="ECO:0000313" key="1">
    <source>
        <dbReference type="EMBL" id="MBE0347879.1"/>
    </source>
</evidence>
<keyword evidence="2" id="KW-1185">Reference proteome</keyword>
<sequence>MNSRDQGIVTIDPEFWRPSDTELKRMEQEQLLVVSDHEGEPVYHFKCVRSGACCRTNLCGRGEMNTETNQCTHLILDETLQEGVNLYRCNLYSLYNNKNDGSAMQFGKGCCAPWNEARAKVIEQYRLRQLAITSVTN</sequence>
<evidence type="ECO:0000313" key="2">
    <source>
        <dbReference type="Proteomes" id="UP000660708"/>
    </source>
</evidence>
<proteinExistence type="predicted"/>
<dbReference type="EMBL" id="AQHF01000028">
    <property type="protein sequence ID" value="MBE0347879.1"/>
    <property type="molecule type" value="Genomic_DNA"/>
</dbReference>
<dbReference type="Proteomes" id="UP000660708">
    <property type="component" value="Unassembled WGS sequence"/>
</dbReference>
<protein>
    <submittedName>
        <fullName evidence="1">Uncharacterized protein</fullName>
    </submittedName>
</protein>
<gene>
    <name evidence="1" type="ORF">PPEP_a4254</name>
</gene>